<dbReference type="Proteomes" id="UP000472277">
    <property type="component" value="Chromosome 4"/>
</dbReference>
<dbReference type="Ensembl" id="ENSSTUT00000102731.1">
    <property type="protein sequence ID" value="ENSSTUP00000095654.1"/>
    <property type="gene ID" value="ENSSTUG00000042966.1"/>
</dbReference>
<dbReference type="SUPFAM" id="SSF52047">
    <property type="entry name" value="RNI-like"/>
    <property type="match status" value="1"/>
</dbReference>
<reference evidence="7" key="1">
    <citation type="submission" date="2025-08" db="UniProtKB">
        <authorList>
            <consortium name="Ensembl"/>
        </authorList>
    </citation>
    <scope>IDENTIFICATION</scope>
</reference>
<keyword evidence="3" id="KW-0963">Cytoplasm</keyword>
<evidence type="ECO:0000256" key="6">
    <source>
        <dbReference type="SAM" id="Coils"/>
    </source>
</evidence>
<accession>A0A674DJG6</accession>
<dbReference type="GO" id="GO:0005523">
    <property type="term" value="F:tropomyosin binding"/>
    <property type="evidence" value="ECO:0007669"/>
    <property type="project" value="InterPro"/>
</dbReference>
<keyword evidence="8" id="KW-1185">Reference proteome</keyword>
<evidence type="ECO:0000256" key="5">
    <source>
        <dbReference type="ARBA" id="ARBA00023212"/>
    </source>
</evidence>
<dbReference type="GO" id="GO:0051694">
    <property type="term" value="P:pointed-end actin filament capping"/>
    <property type="evidence" value="ECO:0007669"/>
    <property type="project" value="InterPro"/>
</dbReference>
<organism evidence="7 8">
    <name type="scientific">Salmo trutta</name>
    <name type="common">Brown trout</name>
    <dbReference type="NCBI Taxonomy" id="8032"/>
    <lineage>
        <taxon>Eukaryota</taxon>
        <taxon>Metazoa</taxon>
        <taxon>Chordata</taxon>
        <taxon>Craniata</taxon>
        <taxon>Vertebrata</taxon>
        <taxon>Euteleostomi</taxon>
        <taxon>Actinopterygii</taxon>
        <taxon>Neopterygii</taxon>
        <taxon>Teleostei</taxon>
        <taxon>Protacanthopterygii</taxon>
        <taxon>Salmoniformes</taxon>
        <taxon>Salmonidae</taxon>
        <taxon>Salmoninae</taxon>
        <taxon>Salmo</taxon>
    </lineage>
</organism>
<feature type="coiled-coil region" evidence="6">
    <location>
        <begin position="76"/>
        <end position="103"/>
    </location>
</feature>
<dbReference type="GeneTree" id="ENSGT00940000158695"/>
<dbReference type="PANTHER" id="PTHR10901">
    <property type="entry name" value="TROPOMODULIN"/>
    <property type="match status" value="1"/>
</dbReference>
<dbReference type="FunFam" id="3.80.10.10:FF:000006">
    <property type="entry name" value="Tropomodulin 2"/>
    <property type="match status" value="1"/>
</dbReference>
<evidence type="ECO:0000256" key="4">
    <source>
        <dbReference type="ARBA" id="ARBA00023203"/>
    </source>
</evidence>
<keyword evidence="5" id="KW-0206">Cytoskeleton</keyword>
<dbReference type="Gene3D" id="3.80.10.10">
    <property type="entry name" value="Ribonuclease Inhibitor"/>
    <property type="match status" value="1"/>
</dbReference>
<evidence type="ECO:0000256" key="3">
    <source>
        <dbReference type="ARBA" id="ARBA00022490"/>
    </source>
</evidence>
<dbReference type="InterPro" id="IPR032675">
    <property type="entry name" value="LRR_dom_sf"/>
</dbReference>
<comment type="subcellular location">
    <subcellularLocation>
        <location evidence="1">Cytoplasm</location>
        <location evidence="1">Cytoskeleton</location>
    </subcellularLocation>
</comment>
<protein>
    <submittedName>
        <fullName evidence="7">Tropomodulin 1</fullName>
    </submittedName>
</protein>
<proteinExistence type="inferred from homology"/>
<keyword evidence="6" id="KW-0175">Coiled coil</keyword>
<gene>
    <name evidence="7" type="primary">TMOD1</name>
    <name evidence="7" type="synonym">LOC115191845</name>
</gene>
<dbReference type="GO" id="GO:0003779">
    <property type="term" value="F:actin binding"/>
    <property type="evidence" value="ECO:0007669"/>
    <property type="project" value="UniProtKB-KW"/>
</dbReference>
<evidence type="ECO:0000256" key="2">
    <source>
        <dbReference type="ARBA" id="ARBA00009345"/>
    </source>
</evidence>
<name>A0A674DJG6_SALTR</name>
<reference evidence="7" key="2">
    <citation type="submission" date="2025-09" db="UniProtKB">
        <authorList>
            <consortium name="Ensembl"/>
        </authorList>
    </citation>
    <scope>IDENTIFICATION</scope>
</reference>
<comment type="similarity">
    <text evidence="2">Belongs to the tropomodulin family.</text>
</comment>
<dbReference type="GO" id="GO:0007015">
    <property type="term" value="P:actin filament organization"/>
    <property type="evidence" value="ECO:0007669"/>
    <property type="project" value="TreeGrafter"/>
</dbReference>
<dbReference type="GO" id="GO:0006936">
    <property type="term" value="P:muscle contraction"/>
    <property type="evidence" value="ECO:0007669"/>
    <property type="project" value="TreeGrafter"/>
</dbReference>
<dbReference type="InterPro" id="IPR004934">
    <property type="entry name" value="TMOD"/>
</dbReference>
<dbReference type="GO" id="GO:0030239">
    <property type="term" value="P:myofibril assembly"/>
    <property type="evidence" value="ECO:0007669"/>
    <property type="project" value="TreeGrafter"/>
</dbReference>
<dbReference type="GO" id="GO:0005865">
    <property type="term" value="C:striated muscle thin filament"/>
    <property type="evidence" value="ECO:0007669"/>
    <property type="project" value="TreeGrafter"/>
</dbReference>
<dbReference type="Pfam" id="PF03250">
    <property type="entry name" value="Tropomodulin"/>
    <property type="match status" value="1"/>
</dbReference>
<dbReference type="PANTHER" id="PTHR10901:SF8">
    <property type="entry name" value="TROPOMODULIN-1"/>
    <property type="match status" value="1"/>
</dbReference>
<evidence type="ECO:0000313" key="8">
    <source>
        <dbReference type="Proteomes" id="UP000472277"/>
    </source>
</evidence>
<keyword evidence="4" id="KW-0009">Actin-binding</keyword>
<dbReference type="AlphaFoldDB" id="A0A674DJG6"/>
<evidence type="ECO:0000313" key="7">
    <source>
        <dbReference type="Ensembl" id="ENSSTUP00000095654.1"/>
    </source>
</evidence>
<evidence type="ECO:0000256" key="1">
    <source>
        <dbReference type="ARBA" id="ARBA00004245"/>
    </source>
</evidence>
<sequence length="408" mass="45899">MYSRTNLGTSWFTNQTILTKPCPVCFCRPRSCRLLFENIAGHLVAFLLHFLGESLGFYRAAMTTSYKKEVVNYRDVDEDELLKKLSEEELQRLEDELEELDPDNALLPAGMRQKDQTKKAPTGTFQRENLVAHLEKQAKEHPDKEDLVPFTGEKRGKVFIPKKVVDPIMENVTLEPELEEALANASDAEICDIAAILGMHTLMSNQQYYEALASSNIVNKQGLNSIIQCTQYKPVPDEQPNSTDVEETLLRMQRNDPDLLEVNLNNIKNIPVKTLKAYADALTENTAVERFSIVGTRSNDPVAFALAEMLKGNTTLKSLNIESNFITGTGILALIASLQSNTTLQELKIDNQSQPLGNKVEMEIASMLEKNTTLLKFGYHFTQQGPRLRGSNAMMNNNDLGEMMLRQH</sequence>